<dbReference type="GO" id="GO:0071897">
    <property type="term" value="P:DNA biosynthetic process"/>
    <property type="evidence" value="ECO:0007669"/>
    <property type="project" value="UniProtKB-ARBA"/>
</dbReference>
<dbReference type="Proteomes" id="UP001558652">
    <property type="component" value="Unassembled WGS sequence"/>
</dbReference>
<dbReference type="Pfam" id="PF02259">
    <property type="entry name" value="FAT"/>
    <property type="match status" value="1"/>
</dbReference>
<protein>
    <recommendedName>
        <fullName evidence="2">FAT domain-containing protein</fullName>
    </recommendedName>
</protein>
<dbReference type="PROSITE" id="PS51189">
    <property type="entry name" value="FAT"/>
    <property type="match status" value="1"/>
</dbReference>
<sequence>MLLCERKKELEELYDQLGKIRGFSEECSTSILHQLTSSLIHLATCENIEVDKNPYLAEASSKALKSLFCTQDGQHFAEGLAETEKKYLTPILLPVKDQKMLYSLEFDSKLLETSLATCWDPQEFVDELKLNYLHIVQAAQFCSAHFTSLFYSELWSDTILSDIVDDCVTGQMLCPLDFLCNQSTDENLILQNLLMDAYKAIGEPDAIYGWDNLHLGDTSRRIKYYHQMGLVDRVILECQFEQNNVVDNKELMNCLRRSGLYKILTKLSDSEYESAWRLRDWSLEFSETDECNKHSDYYQLLYGALRTCSNEDFMATDSIVKRARQIVVSSLKQMSLEVANNIYQPLSRLKALTEIELFVKGTGTEEMNSWGSNIEGLKAATAGRWLDWESILFQRGILLLEDKRNTDKKLCASSWLNCATIARMNSSYPIARWCLENVSKLNVNDTVKYLNRLEEAQLEWQSGNFNRARLLLRTLLEQLESESESTKGIILSKSLLVYGKLLAEYKSESPHNITQKYLEKMEQATTTTLEAVAPSPDYTTMTQLAVNIITLMPIFDGNPGDPEEWPTAAAQAGAHLEAIDQSLPKAIRTSVYGDLLRRLSPAVRADYGIEITTDLACVIRKLKEKYGGFRRLAERSVVKLLRMRWADVESPGDFAHGADQALHQLVKEAVQMELPDKLRGHVRTLDENASFEVVLARIGEEEDNYQASKEDRNSGWKTAERRRDRRDVQREDPKIPQPPPPPQPQSPQKKTNRGQRRERPKRRACGSTRHCSVCACPYAGGLNEGRPTVSIQIRWRRMRSNILRGHGSSDRDVRHPHILLRHRPGRRVLMGHRMMSGHRFRQPGGNGQGSQKRPDDGWSTDRKIGYGTGNRQRQSQVKLCTCVATTVAGPTPLSGELVLSLEGLSGKDRSLVAHVMDWTSNEYDTICGTDALRCVKGSVRMRRYDCIVRLGTTLYRSEGGFSRSGYVGAAVVKKMDYIRADNVTQHFEAVFHTEGEPLSATGRVRHKIVIPDDRVVYIKPRRYPQALMDVICQELKDLLDQGIIRKSISPYCSPLWVVPKPPDAQGSLCRGGL</sequence>
<proteinExistence type="predicted"/>
<dbReference type="SUPFAM" id="SSF56672">
    <property type="entry name" value="DNA/RNA polymerases"/>
    <property type="match status" value="1"/>
</dbReference>
<dbReference type="PANTHER" id="PTHR37079">
    <property type="entry name" value="SERINE/THREONINE-PROTEIN KINASE ATM"/>
    <property type="match status" value="1"/>
</dbReference>
<dbReference type="InterPro" id="IPR038980">
    <property type="entry name" value="ATM_plant"/>
</dbReference>
<feature type="region of interest" description="Disordered" evidence="1">
    <location>
        <begin position="837"/>
        <end position="867"/>
    </location>
</feature>
<evidence type="ECO:0000313" key="4">
    <source>
        <dbReference type="Proteomes" id="UP001558652"/>
    </source>
</evidence>
<dbReference type="AlphaFoldDB" id="A0ABD0ZEH7"/>
<dbReference type="InterPro" id="IPR003151">
    <property type="entry name" value="PIK-rel_kinase_FAT"/>
</dbReference>
<dbReference type="Gene3D" id="3.10.10.10">
    <property type="entry name" value="HIV Type 1 Reverse Transcriptase, subunit A, domain 1"/>
    <property type="match status" value="1"/>
</dbReference>
<organism evidence="3 4">
    <name type="scientific">Ranatra chinensis</name>
    <dbReference type="NCBI Taxonomy" id="642074"/>
    <lineage>
        <taxon>Eukaryota</taxon>
        <taxon>Metazoa</taxon>
        <taxon>Ecdysozoa</taxon>
        <taxon>Arthropoda</taxon>
        <taxon>Hexapoda</taxon>
        <taxon>Insecta</taxon>
        <taxon>Pterygota</taxon>
        <taxon>Neoptera</taxon>
        <taxon>Paraneoptera</taxon>
        <taxon>Hemiptera</taxon>
        <taxon>Heteroptera</taxon>
        <taxon>Panheteroptera</taxon>
        <taxon>Nepomorpha</taxon>
        <taxon>Nepidae</taxon>
        <taxon>Ranatrinae</taxon>
        <taxon>Ranatra</taxon>
    </lineage>
</organism>
<feature type="domain" description="FAT" evidence="2">
    <location>
        <begin position="134"/>
        <end position="638"/>
    </location>
</feature>
<name>A0ABD0ZEH7_9HEMI</name>
<evidence type="ECO:0000259" key="2">
    <source>
        <dbReference type="PROSITE" id="PS51189"/>
    </source>
</evidence>
<feature type="compositionally biased region" description="Basic residues" evidence="1">
    <location>
        <begin position="750"/>
        <end position="764"/>
    </location>
</feature>
<evidence type="ECO:0000313" key="3">
    <source>
        <dbReference type="EMBL" id="KAL1138479.1"/>
    </source>
</evidence>
<reference evidence="3 4" key="1">
    <citation type="submission" date="2024-07" db="EMBL/GenBank/DDBJ databases">
        <title>Chromosome-level genome assembly of the water stick insect Ranatra chinensis (Heteroptera: Nepidae).</title>
        <authorList>
            <person name="Liu X."/>
        </authorList>
    </citation>
    <scope>NUCLEOTIDE SEQUENCE [LARGE SCALE GENOMIC DNA]</scope>
    <source>
        <strain evidence="3">Cailab_2021Rc</strain>
        <tissue evidence="3">Muscle</tissue>
    </source>
</reference>
<feature type="compositionally biased region" description="Basic and acidic residues" evidence="1">
    <location>
        <begin position="852"/>
        <end position="864"/>
    </location>
</feature>
<feature type="region of interest" description="Disordered" evidence="1">
    <location>
        <begin position="703"/>
        <end position="766"/>
    </location>
</feature>
<dbReference type="InterPro" id="IPR043502">
    <property type="entry name" value="DNA/RNA_pol_sf"/>
</dbReference>
<dbReference type="EMBL" id="JBFDAA010000003">
    <property type="protein sequence ID" value="KAL1138479.1"/>
    <property type="molecule type" value="Genomic_DNA"/>
</dbReference>
<accession>A0ABD0ZEH7</accession>
<feature type="compositionally biased region" description="Basic and acidic residues" evidence="1">
    <location>
        <begin position="708"/>
        <end position="734"/>
    </location>
</feature>
<comment type="caution">
    <text evidence="3">The sequence shown here is derived from an EMBL/GenBank/DDBJ whole genome shotgun (WGS) entry which is preliminary data.</text>
</comment>
<dbReference type="PANTHER" id="PTHR37079:SF4">
    <property type="entry name" value="SERINE_THREONINE-PROTEIN KINASE ATM"/>
    <property type="match status" value="1"/>
</dbReference>
<feature type="compositionally biased region" description="Pro residues" evidence="1">
    <location>
        <begin position="735"/>
        <end position="745"/>
    </location>
</feature>
<keyword evidence="4" id="KW-1185">Reference proteome</keyword>
<evidence type="ECO:0000256" key="1">
    <source>
        <dbReference type="SAM" id="MobiDB-lite"/>
    </source>
</evidence>
<dbReference type="InterPro" id="IPR014009">
    <property type="entry name" value="PIK_FAT"/>
</dbReference>
<gene>
    <name evidence="3" type="ORF">AAG570_008542</name>
</gene>